<accession>A0ABP1RVN5</accession>
<keyword evidence="2" id="KW-1185">Reference proteome</keyword>
<reference evidence="1 2" key="1">
    <citation type="submission" date="2024-08" db="EMBL/GenBank/DDBJ databases">
        <authorList>
            <person name="Cucini C."/>
            <person name="Frati F."/>
        </authorList>
    </citation>
    <scope>NUCLEOTIDE SEQUENCE [LARGE SCALE GENOMIC DNA]</scope>
</reference>
<name>A0ABP1RVN5_9HEXA</name>
<evidence type="ECO:0000313" key="2">
    <source>
        <dbReference type="Proteomes" id="UP001642540"/>
    </source>
</evidence>
<gene>
    <name evidence="1" type="ORF">ODALV1_LOCUS26675</name>
</gene>
<dbReference type="EMBL" id="CAXLJM020000112">
    <property type="protein sequence ID" value="CAL8136914.1"/>
    <property type="molecule type" value="Genomic_DNA"/>
</dbReference>
<sequence length="89" mass="9713">MKTLVHHVLSQRTIYSCGGVVKESSIISHKLNEEIAHEEQCVWTVQIPNAVSYTLNVHRAGSNRGWEVTGACISIESDGTTGVHQNGVL</sequence>
<dbReference type="Proteomes" id="UP001642540">
    <property type="component" value="Unassembled WGS sequence"/>
</dbReference>
<evidence type="ECO:0000313" key="1">
    <source>
        <dbReference type="EMBL" id="CAL8136914.1"/>
    </source>
</evidence>
<evidence type="ECO:0008006" key="3">
    <source>
        <dbReference type="Google" id="ProtNLM"/>
    </source>
</evidence>
<proteinExistence type="predicted"/>
<comment type="caution">
    <text evidence="1">The sequence shown here is derived from an EMBL/GenBank/DDBJ whole genome shotgun (WGS) entry which is preliminary data.</text>
</comment>
<protein>
    <recommendedName>
        <fullName evidence="3">CUB domain-containing protein</fullName>
    </recommendedName>
</protein>
<organism evidence="1 2">
    <name type="scientific">Orchesella dallaii</name>
    <dbReference type="NCBI Taxonomy" id="48710"/>
    <lineage>
        <taxon>Eukaryota</taxon>
        <taxon>Metazoa</taxon>
        <taxon>Ecdysozoa</taxon>
        <taxon>Arthropoda</taxon>
        <taxon>Hexapoda</taxon>
        <taxon>Collembola</taxon>
        <taxon>Entomobryomorpha</taxon>
        <taxon>Entomobryoidea</taxon>
        <taxon>Orchesellidae</taxon>
        <taxon>Orchesellinae</taxon>
        <taxon>Orchesella</taxon>
    </lineage>
</organism>